<dbReference type="Proteomes" id="UP000181728">
    <property type="component" value="Unassembled WGS sequence"/>
</dbReference>
<feature type="transmembrane region" description="Helical" evidence="1">
    <location>
        <begin position="55"/>
        <end position="82"/>
    </location>
</feature>
<dbReference type="AlphaFoldDB" id="A0A483BYK7"/>
<evidence type="ECO:0000313" key="3">
    <source>
        <dbReference type="EMBL" id="VDB97395.1"/>
    </source>
</evidence>
<proteinExistence type="predicted"/>
<evidence type="ECO:0000313" key="5">
    <source>
        <dbReference type="Proteomes" id="UP000294726"/>
    </source>
</evidence>
<keyword evidence="1" id="KW-0812">Transmembrane</keyword>
<name>A0A483BYK7_OENOE</name>
<dbReference type="Gene3D" id="1.20.144.10">
    <property type="entry name" value="Phosphatidic acid phosphatase type 2/haloperoxidase"/>
    <property type="match status" value="1"/>
</dbReference>
<dbReference type="OMA" id="RVEPEMG"/>
<organism evidence="2 4">
    <name type="scientific">Oenococcus oeni</name>
    <name type="common">Leuconostoc oenos</name>
    <dbReference type="NCBI Taxonomy" id="1247"/>
    <lineage>
        <taxon>Bacteria</taxon>
        <taxon>Bacillati</taxon>
        <taxon>Bacillota</taxon>
        <taxon>Bacilli</taxon>
        <taxon>Lactobacillales</taxon>
        <taxon>Lactobacillaceae</taxon>
        <taxon>Oenococcus</taxon>
    </lineage>
</organism>
<reference evidence="2 4" key="1">
    <citation type="journal article" date="2016" name="BMC Genomics">
        <title>Consensus pan-genome assembly of the specialised wine bacterium Oenococcus oeni.</title>
        <authorList>
            <person name="Sternes P.R."/>
            <person name="Borneman A.R."/>
        </authorList>
    </citation>
    <scope>NUCLEOTIDE SEQUENCE [LARGE SCALE GENOMIC DNA]</scope>
    <source>
        <strain evidence="2 4">AWRIB661</strain>
    </source>
</reference>
<gene>
    <name evidence="2" type="ORF">ATX59_02095</name>
    <name evidence="3" type="ORF">OENI_0399</name>
</gene>
<feature type="transmembrane region" description="Helical" evidence="1">
    <location>
        <begin position="129"/>
        <end position="149"/>
    </location>
</feature>
<evidence type="ECO:0000313" key="4">
    <source>
        <dbReference type="Proteomes" id="UP000181728"/>
    </source>
</evidence>
<keyword evidence="1" id="KW-1133">Transmembrane helix</keyword>
<dbReference type="EMBL" id="MLOK01000024">
    <property type="protein sequence ID" value="OIM21832.1"/>
    <property type="molecule type" value="Genomic_DNA"/>
</dbReference>
<reference evidence="3 5" key="2">
    <citation type="submission" date="2018-08" db="EMBL/GenBank/DDBJ databases">
        <authorList>
            <person name="Lorentzen P. G. S. M."/>
        </authorList>
    </citation>
    <scope>NUCLEOTIDE SEQUENCE [LARGE SCALE GENOMIC DNA]</scope>
    <source>
        <strain evidence="3 5">CRBO_1381</strain>
    </source>
</reference>
<dbReference type="RefSeq" id="WP_002818236.1">
    <property type="nucleotide sequence ID" value="NZ_CP027431.1"/>
</dbReference>
<evidence type="ECO:0000313" key="2">
    <source>
        <dbReference type="EMBL" id="OIM21832.1"/>
    </source>
</evidence>
<feature type="transmembrane region" description="Helical" evidence="1">
    <location>
        <begin position="89"/>
        <end position="109"/>
    </location>
</feature>
<evidence type="ECO:0000256" key="1">
    <source>
        <dbReference type="SAM" id="Phobius"/>
    </source>
</evidence>
<dbReference type="EMBL" id="LR031358">
    <property type="protein sequence ID" value="VDB97395.1"/>
    <property type="molecule type" value="Genomic_DNA"/>
</dbReference>
<dbReference type="SUPFAM" id="SSF48317">
    <property type="entry name" value="Acid phosphatase/Vanadium-dependent haloperoxidase"/>
    <property type="match status" value="1"/>
</dbReference>
<sequence>MIVDRDKARKPLIYIFAGLFLFVIILSWLYSPLLNLLDEFFTEFLSGRNNGFLKVFFWIGANLSRPIFSFLVTLFCAFLLWGNNFKIPAAWFLFTMLGSMLADSLLTLLLQFPAPSDKPASIGRSFPSLAVLMTFLLIQFFFVIVVPEFNKRAKKVKNKTIIFMILWLILVCFAVIACQYNTIIDVFSALIFGYAWFMFSEEFYFSYARIFVKLNIFRGSWI</sequence>
<feature type="transmembrane region" description="Helical" evidence="1">
    <location>
        <begin position="189"/>
        <end position="212"/>
    </location>
</feature>
<feature type="transmembrane region" description="Helical" evidence="1">
    <location>
        <begin position="12"/>
        <end position="30"/>
    </location>
</feature>
<protein>
    <submittedName>
        <fullName evidence="2 3">Phospholipid phosphatase</fullName>
    </submittedName>
</protein>
<feature type="transmembrane region" description="Helical" evidence="1">
    <location>
        <begin position="161"/>
        <end position="183"/>
    </location>
</feature>
<keyword evidence="1" id="KW-0472">Membrane</keyword>
<dbReference type="GeneID" id="75065230"/>
<accession>A0A483BYK7</accession>
<dbReference type="InterPro" id="IPR036938">
    <property type="entry name" value="PAP2/HPO_sf"/>
</dbReference>
<dbReference type="Proteomes" id="UP000294726">
    <property type="component" value="Chromosome"/>
</dbReference>